<name>A0AC61R6S4_9FIRM</name>
<accession>A0AC61R6S4</accession>
<evidence type="ECO:0000313" key="2">
    <source>
        <dbReference type="Proteomes" id="UP000308836"/>
    </source>
</evidence>
<keyword evidence="1" id="KW-0540">Nuclease</keyword>
<dbReference type="Proteomes" id="UP000308836">
    <property type="component" value="Unassembled WGS sequence"/>
</dbReference>
<protein>
    <submittedName>
        <fullName evidence="1">3'-5' exonuclease</fullName>
    </submittedName>
</protein>
<keyword evidence="2" id="KW-1185">Reference proteome</keyword>
<keyword evidence="1" id="KW-0269">Exonuclease</keyword>
<comment type="caution">
    <text evidence="1">The sequence shown here is derived from an EMBL/GenBank/DDBJ whole genome shotgun (WGS) entry which is preliminary data.</text>
</comment>
<proteinExistence type="predicted"/>
<dbReference type="EMBL" id="SRYG01000013">
    <property type="protein sequence ID" value="TGY65772.1"/>
    <property type="molecule type" value="Genomic_DNA"/>
</dbReference>
<reference evidence="1" key="1">
    <citation type="submission" date="2019-04" db="EMBL/GenBank/DDBJ databases">
        <title>Microbes associate with the intestines of laboratory mice.</title>
        <authorList>
            <person name="Navarre W."/>
            <person name="Wong E."/>
            <person name="Huang K."/>
            <person name="Tropini C."/>
            <person name="Ng K."/>
            <person name="Yu B."/>
        </authorList>
    </citation>
    <scope>NUCLEOTIDE SEQUENCE</scope>
    <source>
        <strain evidence="1">NM09_H32</strain>
    </source>
</reference>
<evidence type="ECO:0000313" key="1">
    <source>
        <dbReference type="EMBL" id="TGY65772.1"/>
    </source>
</evidence>
<keyword evidence="1" id="KW-0378">Hydrolase</keyword>
<organism evidence="1 2">
    <name type="scientific">Dubosiella muris</name>
    <dbReference type="NCBI Taxonomy" id="3038133"/>
    <lineage>
        <taxon>Bacteria</taxon>
        <taxon>Bacillati</taxon>
        <taxon>Bacillota</taxon>
        <taxon>Erysipelotrichia</taxon>
        <taxon>Erysipelotrichales</taxon>
        <taxon>Erysipelotrichaceae</taxon>
        <taxon>Dubosiella</taxon>
    </lineage>
</organism>
<gene>
    <name evidence="1" type="ORF">E5336_07260</name>
</gene>
<sequence length="466" mass="52762">MKPFVSRRSMKQYPLDLDKIADCFVAIDFETDGRDSQNGRVIEIGACFFENGKPAKTFSSLVHSVETVSPFITELTGITSEMVQTAPPEKEVWEQFVRFLGGALEGKEIVVAHNAGFDTAFLKATLERLGYSATIRYLDTVDLSQKLLPHMSRHALNVVCEELAIELENHHRALDDAVACGHILARLMSDQAALKRHVKNVAQALSKRELEIVSAIVSMGEADWGVGKSGSSVVTVRAKGKPVCSFVCAGDSFSLLANADLLEQCPWTWTFANQKECEYGLFRLSLDEIGQLEYFKPYIQASIQKAMECSFEDESRRVEWMYGIEKQTYEKIRPRLRETVLTSSYTQKEAKPVPFAQKLKIEAAKPFNLADYERGLAYRFYLTKAIEARKRRRYTPAKTFLKKAYANGLRCAELFVEIANVYQHQKQAGKEVEWLLKGASFMDAIHFKKERQLLLLRAAKRLAKQP</sequence>